<name>A0A8S1QWX1_9CILI</name>
<evidence type="ECO:0000313" key="1">
    <source>
        <dbReference type="EMBL" id="CAD8120201.1"/>
    </source>
</evidence>
<dbReference type="Pfam" id="PF01508">
    <property type="entry name" value="Paramecium_SA"/>
    <property type="match status" value="1"/>
</dbReference>
<dbReference type="InterPro" id="IPR002895">
    <property type="entry name" value="Paramecium_SA"/>
</dbReference>
<evidence type="ECO:0000313" key="2">
    <source>
        <dbReference type="Proteomes" id="UP000692954"/>
    </source>
</evidence>
<proteinExistence type="predicted"/>
<dbReference type="EMBL" id="CAJJDN010000125">
    <property type="protein sequence ID" value="CAD8120201.1"/>
    <property type="molecule type" value="Genomic_DNA"/>
</dbReference>
<comment type="caution">
    <text evidence="1">The sequence shown here is derived from an EMBL/GenBank/DDBJ whole genome shotgun (WGS) entry which is preliminary data.</text>
</comment>
<reference evidence="1" key="1">
    <citation type="submission" date="2021-01" db="EMBL/GenBank/DDBJ databases">
        <authorList>
            <consortium name="Genoscope - CEA"/>
            <person name="William W."/>
        </authorList>
    </citation>
    <scope>NUCLEOTIDE SEQUENCE</scope>
</reference>
<dbReference type="Proteomes" id="UP000692954">
    <property type="component" value="Unassembled WGS sequence"/>
</dbReference>
<dbReference type="AlphaFoldDB" id="A0A8S1QWX1"/>
<keyword evidence="2" id="KW-1185">Reference proteome</keyword>
<organism evidence="1 2">
    <name type="scientific">Paramecium sonneborni</name>
    <dbReference type="NCBI Taxonomy" id="65129"/>
    <lineage>
        <taxon>Eukaryota</taxon>
        <taxon>Sar</taxon>
        <taxon>Alveolata</taxon>
        <taxon>Ciliophora</taxon>
        <taxon>Intramacronucleata</taxon>
        <taxon>Oligohymenophorea</taxon>
        <taxon>Peniculida</taxon>
        <taxon>Parameciidae</taxon>
        <taxon>Paramecium</taxon>
    </lineage>
</organism>
<gene>
    <name evidence="1" type="ORF">PSON_ATCC_30995.1.T1250017</name>
</gene>
<accession>A0A8S1QWX1</accession>
<protein>
    <submittedName>
        <fullName evidence="1">Uncharacterized protein</fullName>
    </submittedName>
</protein>
<sequence length="75" mass="8682">MYKNSNRQFCGLDGYQCIDKSCSKRMLNLLNKVGGQGCIKKQIHCSNFKRSGQCHKTILNQTTKDDCKWIIDKCY</sequence>